<proteinExistence type="predicted"/>
<gene>
    <name evidence="2" type="ORF">F1188_18255</name>
</gene>
<dbReference type="InterPro" id="IPR029063">
    <property type="entry name" value="SAM-dependent_MTases_sf"/>
</dbReference>
<comment type="caution">
    <text evidence="2">The sequence shown here is derived from an EMBL/GenBank/DDBJ whole genome shotgun (WGS) entry which is preliminary data.</text>
</comment>
<dbReference type="GO" id="GO:0003676">
    <property type="term" value="F:nucleic acid binding"/>
    <property type="evidence" value="ECO:0007669"/>
    <property type="project" value="InterPro"/>
</dbReference>
<sequence>MPQHRITGIKLKDGLPRISWVNDTAPSGPEAVTLKGEMECLPSLQDAWDALGDVIGRLTGIEDPVVPTGCTPSIDPDTDLLSVKLNGTIGCDYSNSPTNISVPTIKQCKDDTAGTHMPDWVYEPVCTLMAEAEPRTADGESPDAPAETDPVEPHEHEGECRVDPEDPSLENGGRAFNAGMDAGRMARPLGEYWGRVVATDVAADQIGYGQRHDFVLEPRPADLPAGTLDAIITNPPFRLASAFVRHALPQAAVVAVLVRTAFLEGGERWRDLFDPYPPATIAQFAERVPMHKGRCLRSASTATAYCWIVWRHDPHRIGGTDFRWIPPGTRKRLERPGDYDDDAPRVEAGAA</sequence>
<dbReference type="EMBL" id="VWPJ01000026">
    <property type="protein sequence ID" value="KAA5603964.1"/>
    <property type="molecule type" value="Genomic_DNA"/>
</dbReference>
<protein>
    <recommendedName>
        <fullName evidence="4">Methyltransferase</fullName>
    </recommendedName>
</protein>
<evidence type="ECO:0000313" key="3">
    <source>
        <dbReference type="Proteomes" id="UP000324065"/>
    </source>
</evidence>
<dbReference type="GO" id="GO:0032259">
    <property type="term" value="P:methylation"/>
    <property type="evidence" value="ECO:0007669"/>
    <property type="project" value="InterPro"/>
</dbReference>
<dbReference type="AlphaFoldDB" id="A0A5M6I6T4"/>
<evidence type="ECO:0008006" key="4">
    <source>
        <dbReference type="Google" id="ProtNLM"/>
    </source>
</evidence>
<dbReference type="RefSeq" id="WP_150063887.1">
    <property type="nucleotide sequence ID" value="NZ_JACHII010000026.1"/>
</dbReference>
<dbReference type="GO" id="GO:0008168">
    <property type="term" value="F:methyltransferase activity"/>
    <property type="evidence" value="ECO:0007669"/>
    <property type="project" value="InterPro"/>
</dbReference>
<dbReference type="PROSITE" id="PS00092">
    <property type="entry name" value="N6_MTASE"/>
    <property type="match status" value="1"/>
</dbReference>
<evidence type="ECO:0000256" key="1">
    <source>
        <dbReference type="SAM" id="MobiDB-lite"/>
    </source>
</evidence>
<feature type="region of interest" description="Disordered" evidence="1">
    <location>
        <begin position="134"/>
        <end position="169"/>
    </location>
</feature>
<name>A0A5M6I6T4_9PROT</name>
<feature type="compositionally biased region" description="Basic and acidic residues" evidence="1">
    <location>
        <begin position="151"/>
        <end position="164"/>
    </location>
</feature>
<dbReference type="SUPFAM" id="SSF53335">
    <property type="entry name" value="S-adenosyl-L-methionine-dependent methyltransferases"/>
    <property type="match status" value="1"/>
</dbReference>
<dbReference type="Proteomes" id="UP000324065">
    <property type="component" value="Unassembled WGS sequence"/>
</dbReference>
<dbReference type="InterPro" id="IPR002052">
    <property type="entry name" value="DNA_methylase_N6_adenine_CS"/>
</dbReference>
<dbReference type="OrthoDB" id="1079385at2"/>
<keyword evidence="3" id="KW-1185">Reference proteome</keyword>
<accession>A0A5M6I6T4</accession>
<reference evidence="2 3" key="1">
    <citation type="submission" date="2019-09" db="EMBL/GenBank/DDBJ databases">
        <title>Genome sequence of Roseospira marina, one of the more divergent members of the non-sulfur purple photosynthetic bacterial family, the Rhodospirillaceae.</title>
        <authorList>
            <person name="Meyer T."/>
            <person name="Kyndt J."/>
        </authorList>
    </citation>
    <scope>NUCLEOTIDE SEQUENCE [LARGE SCALE GENOMIC DNA]</scope>
    <source>
        <strain evidence="2 3">DSM 15113</strain>
    </source>
</reference>
<organism evidence="2 3">
    <name type="scientific">Roseospira marina</name>
    <dbReference type="NCBI Taxonomy" id="140057"/>
    <lineage>
        <taxon>Bacteria</taxon>
        <taxon>Pseudomonadati</taxon>
        <taxon>Pseudomonadota</taxon>
        <taxon>Alphaproteobacteria</taxon>
        <taxon>Rhodospirillales</taxon>
        <taxon>Rhodospirillaceae</taxon>
        <taxon>Roseospira</taxon>
    </lineage>
</organism>
<evidence type="ECO:0000313" key="2">
    <source>
        <dbReference type="EMBL" id="KAA5603964.1"/>
    </source>
</evidence>